<feature type="non-terminal residue" evidence="17">
    <location>
        <position position="1"/>
    </location>
</feature>
<gene>
    <name evidence="17" type="ORF">LCGC14_2037740</name>
</gene>
<organism evidence="17">
    <name type="scientific">marine sediment metagenome</name>
    <dbReference type="NCBI Taxonomy" id="412755"/>
    <lineage>
        <taxon>unclassified sequences</taxon>
        <taxon>metagenomes</taxon>
        <taxon>ecological metagenomes</taxon>
    </lineage>
</organism>
<dbReference type="GO" id="GO:0008760">
    <property type="term" value="F:UDP-N-acetylglucosamine 1-carboxyvinyltransferase activity"/>
    <property type="evidence" value="ECO:0007669"/>
    <property type="project" value="UniProtKB-EC"/>
</dbReference>
<evidence type="ECO:0000256" key="15">
    <source>
        <dbReference type="ARBA" id="ARBA00047527"/>
    </source>
</evidence>
<evidence type="ECO:0000256" key="13">
    <source>
        <dbReference type="ARBA" id="ARBA00042443"/>
    </source>
</evidence>
<dbReference type="GO" id="GO:0005737">
    <property type="term" value="C:cytoplasm"/>
    <property type="evidence" value="ECO:0007669"/>
    <property type="project" value="UniProtKB-SubCell"/>
</dbReference>
<dbReference type="InterPro" id="IPR005750">
    <property type="entry name" value="UDP_GlcNAc_COvinyl_MurA"/>
</dbReference>
<evidence type="ECO:0000256" key="1">
    <source>
        <dbReference type="ARBA" id="ARBA00004496"/>
    </source>
</evidence>
<dbReference type="SUPFAM" id="SSF55205">
    <property type="entry name" value="EPT/RTPC-like"/>
    <property type="match status" value="1"/>
</dbReference>
<evidence type="ECO:0000256" key="7">
    <source>
        <dbReference type="ARBA" id="ARBA00022984"/>
    </source>
</evidence>
<dbReference type="GO" id="GO:0009252">
    <property type="term" value="P:peptidoglycan biosynthetic process"/>
    <property type="evidence" value="ECO:0007669"/>
    <property type="project" value="UniProtKB-KW"/>
</dbReference>
<evidence type="ECO:0000256" key="9">
    <source>
        <dbReference type="ARBA" id="ARBA00023316"/>
    </source>
</evidence>
<dbReference type="EMBL" id="LAZR01023833">
    <property type="protein sequence ID" value="KKL77152.1"/>
    <property type="molecule type" value="Genomic_DNA"/>
</dbReference>
<comment type="pathway">
    <text evidence="2">Cell wall biogenesis; peptidoglycan biosynthesis.</text>
</comment>
<evidence type="ECO:0000256" key="11">
    <source>
        <dbReference type="ARBA" id="ARBA00039108"/>
    </source>
</evidence>
<dbReference type="InterPro" id="IPR013792">
    <property type="entry name" value="RNA3'P_cycl/enolpyr_Trfase_a/b"/>
</dbReference>
<name>A0A0F9HPV1_9ZZZZ</name>
<keyword evidence="8" id="KW-0131">Cell cycle</keyword>
<dbReference type="InterPro" id="IPR001986">
    <property type="entry name" value="Enolpyruvate_Tfrase_dom"/>
</dbReference>
<comment type="catalytic activity">
    <reaction evidence="15">
        <text>phosphoenolpyruvate + UDP-N-acetyl-alpha-D-glucosamine = UDP-N-acetyl-3-O-(1-carboxyvinyl)-alpha-D-glucosamine + phosphate</text>
        <dbReference type="Rhea" id="RHEA:18681"/>
        <dbReference type="ChEBI" id="CHEBI:43474"/>
        <dbReference type="ChEBI" id="CHEBI:57705"/>
        <dbReference type="ChEBI" id="CHEBI:58702"/>
        <dbReference type="ChEBI" id="CHEBI:68483"/>
        <dbReference type="EC" id="2.5.1.7"/>
    </reaction>
</comment>
<evidence type="ECO:0000256" key="8">
    <source>
        <dbReference type="ARBA" id="ARBA00023306"/>
    </source>
</evidence>
<evidence type="ECO:0000256" key="10">
    <source>
        <dbReference type="ARBA" id="ARBA00038367"/>
    </source>
</evidence>
<keyword evidence="4" id="KW-0132">Cell division</keyword>
<dbReference type="Gene3D" id="3.65.10.10">
    <property type="entry name" value="Enolpyruvate transferase domain"/>
    <property type="match status" value="2"/>
</dbReference>
<dbReference type="GO" id="GO:0008360">
    <property type="term" value="P:regulation of cell shape"/>
    <property type="evidence" value="ECO:0007669"/>
    <property type="project" value="UniProtKB-KW"/>
</dbReference>
<accession>A0A0F9HPV1</accession>
<keyword evidence="5" id="KW-0808">Transferase</keyword>
<keyword evidence="7" id="KW-0573">Peptidoglycan synthesis</keyword>
<dbReference type="GO" id="GO:0051301">
    <property type="term" value="P:cell division"/>
    <property type="evidence" value="ECO:0007669"/>
    <property type="project" value="UniProtKB-KW"/>
</dbReference>
<evidence type="ECO:0000313" key="17">
    <source>
        <dbReference type="EMBL" id="KKL77152.1"/>
    </source>
</evidence>
<comment type="subcellular location">
    <subcellularLocation>
        <location evidence="1">Cytoplasm</location>
    </subcellularLocation>
</comment>
<proteinExistence type="inferred from homology"/>
<dbReference type="GO" id="GO:0019277">
    <property type="term" value="P:UDP-N-acetylgalactosamine biosynthetic process"/>
    <property type="evidence" value="ECO:0007669"/>
    <property type="project" value="InterPro"/>
</dbReference>
<dbReference type="AlphaFoldDB" id="A0A0F9HPV1"/>
<keyword evidence="9" id="KW-0961">Cell wall biogenesis/degradation</keyword>
<evidence type="ECO:0000256" key="2">
    <source>
        <dbReference type="ARBA" id="ARBA00004752"/>
    </source>
</evidence>
<sequence length="298" mass="32080">NMHLEAFQKLGASITRDNGNIFVSTKGLKGTTYYFDFPTHTGTENVMMAACLAEGTTHLIGTACEPEIVDLANMLNKMGARISGAGSSYITIEGVKTLIGVEYTAMPSRIETGFFMAAAAITGGEVVVKNAILSNLSIVVNKLQSMGVEITDLGDNRILVKRRGGMRAASFTTWPFPGFPTDLQASMMALLTVAEGTSVVKETVFENRFMHVNEMNRMGANIKCQLNEAIVTGVQHLTGTSVMSSDLQAGAALVIAALAAEGESTVDRIYHVDRGYERLEERLSKIGASIKRFNPVKN</sequence>
<comment type="caution">
    <text evidence="17">The sequence shown here is derived from an EMBL/GenBank/DDBJ whole genome shotgun (WGS) entry which is preliminary data.</text>
</comment>
<dbReference type="PANTHER" id="PTHR43783:SF1">
    <property type="entry name" value="UDP-N-ACETYLGLUCOSAMINE 1-CARBOXYVINYLTRANSFERASE"/>
    <property type="match status" value="1"/>
</dbReference>
<dbReference type="Pfam" id="PF00275">
    <property type="entry name" value="EPSP_synthase"/>
    <property type="match status" value="1"/>
</dbReference>
<feature type="domain" description="Enolpyruvate transferase" evidence="16">
    <location>
        <begin position="2"/>
        <end position="283"/>
    </location>
</feature>
<evidence type="ECO:0000256" key="4">
    <source>
        <dbReference type="ARBA" id="ARBA00022618"/>
    </source>
</evidence>
<comment type="similarity">
    <text evidence="10">Belongs to the EPSP synthase family. MurA subfamily.</text>
</comment>
<dbReference type="PANTHER" id="PTHR43783">
    <property type="entry name" value="UDP-N-ACETYLGLUCOSAMINE 1-CARBOXYVINYLTRANSFERASE"/>
    <property type="match status" value="1"/>
</dbReference>
<evidence type="ECO:0000256" key="14">
    <source>
        <dbReference type="ARBA" id="ARBA00042842"/>
    </source>
</evidence>
<dbReference type="InterPro" id="IPR036968">
    <property type="entry name" value="Enolpyruvate_Tfrase_sf"/>
</dbReference>
<dbReference type="InterPro" id="IPR050068">
    <property type="entry name" value="MurA_subfamily"/>
</dbReference>
<evidence type="ECO:0000256" key="3">
    <source>
        <dbReference type="ARBA" id="ARBA00022490"/>
    </source>
</evidence>
<evidence type="ECO:0000256" key="5">
    <source>
        <dbReference type="ARBA" id="ARBA00022679"/>
    </source>
</evidence>
<evidence type="ECO:0000256" key="6">
    <source>
        <dbReference type="ARBA" id="ARBA00022960"/>
    </source>
</evidence>
<keyword evidence="6" id="KW-0133">Cell shape</keyword>
<reference evidence="17" key="1">
    <citation type="journal article" date="2015" name="Nature">
        <title>Complex archaea that bridge the gap between prokaryotes and eukaryotes.</title>
        <authorList>
            <person name="Spang A."/>
            <person name="Saw J.H."/>
            <person name="Jorgensen S.L."/>
            <person name="Zaremba-Niedzwiedzka K."/>
            <person name="Martijn J."/>
            <person name="Lind A.E."/>
            <person name="van Eijk R."/>
            <person name="Schleper C."/>
            <person name="Guy L."/>
            <person name="Ettema T.J."/>
        </authorList>
    </citation>
    <scope>NUCLEOTIDE SEQUENCE</scope>
</reference>
<dbReference type="CDD" id="cd01555">
    <property type="entry name" value="UdpNAET"/>
    <property type="match status" value="1"/>
</dbReference>
<keyword evidence="3" id="KW-0963">Cytoplasm</keyword>
<dbReference type="GO" id="GO:0071555">
    <property type="term" value="P:cell wall organization"/>
    <property type="evidence" value="ECO:0007669"/>
    <property type="project" value="UniProtKB-KW"/>
</dbReference>
<dbReference type="NCBIfam" id="NF006873">
    <property type="entry name" value="PRK09369.1"/>
    <property type="match status" value="1"/>
</dbReference>
<protein>
    <recommendedName>
        <fullName evidence="12">UDP-N-acetylglucosamine 1-carboxyvinyltransferase</fullName>
        <ecNumber evidence="11">2.5.1.7</ecNumber>
    </recommendedName>
    <alternativeName>
        <fullName evidence="13">Enoylpyruvate transferase</fullName>
    </alternativeName>
    <alternativeName>
        <fullName evidence="14">UDP-N-acetylglucosamine enolpyruvyl transferase</fullName>
    </alternativeName>
</protein>
<evidence type="ECO:0000259" key="16">
    <source>
        <dbReference type="Pfam" id="PF00275"/>
    </source>
</evidence>
<evidence type="ECO:0000256" key="12">
    <source>
        <dbReference type="ARBA" id="ARBA00039754"/>
    </source>
</evidence>
<dbReference type="EC" id="2.5.1.7" evidence="11"/>